<sequence>MILNIVHYVYVYLRLVPNVDKKVLVSIPTGGMGNSVGAYMAAGMGVPIEILSAVNENDVVHRAFSQGEFSIIKPQIPTYAMSLDSLLPHNIERIFYHALCGDCNTLKKVMEDFEQKQKSILPSKILENTRHLLTASINMEQCLGTMQDVWKEHGYAICPHTAVAWRPAMEYALSETGREGREKCEMVVVISTATPAKFPDTLQKVTVPVTPVAWVQDLAGKEEKQLFLNKGENWEEILRATITGSTGFL</sequence>
<dbReference type="EMBL" id="AZHX01002663">
    <property type="protein sequence ID" value="ETW93354.1"/>
    <property type="molecule type" value="Genomic_DNA"/>
</dbReference>
<evidence type="ECO:0000313" key="1">
    <source>
        <dbReference type="EMBL" id="ETW93354.1"/>
    </source>
</evidence>
<dbReference type="SUPFAM" id="SSF53686">
    <property type="entry name" value="Tryptophan synthase beta subunit-like PLP-dependent enzymes"/>
    <property type="match status" value="1"/>
</dbReference>
<comment type="caution">
    <text evidence="1">The sequence shown here is derived from an EMBL/GenBank/DDBJ whole genome shotgun (WGS) entry which is preliminary data.</text>
</comment>
<dbReference type="GO" id="GO:0030170">
    <property type="term" value="F:pyridoxal phosphate binding"/>
    <property type="evidence" value="ECO:0007669"/>
    <property type="project" value="TreeGrafter"/>
</dbReference>
<dbReference type="PANTHER" id="PTHR42690">
    <property type="entry name" value="THREONINE SYNTHASE FAMILY MEMBER"/>
    <property type="match status" value="1"/>
</dbReference>
<dbReference type="GO" id="GO:0009071">
    <property type="term" value="P:serine family amino acid catabolic process"/>
    <property type="evidence" value="ECO:0007669"/>
    <property type="project" value="TreeGrafter"/>
</dbReference>
<dbReference type="InterPro" id="IPR036052">
    <property type="entry name" value="TrpB-like_PALP_sf"/>
</dbReference>
<name>W4L660_9BACT</name>
<dbReference type="Gene3D" id="3.40.50.1100">
    <property type="match status" value="1"/>
</dbReference>
<gene>
    <name evidence="1" type="ORF">ETSY2_51560</name>
</gene>
<evidence type="ECO:0000313" key="2">
    <source>
        <dbReference type="Proteomes" id="UP000019140"/>
    </source>
</evidence>
<keyword evidence="2" id="KW-1185">Reference proteome</keyword>
<accession>W4L660</accession>
<evidence type="ECO:0008006" key="3">
    <source>
        <dbReference type="Google" id="ProtNLM"/>
    </source>
</evidence>
<proteinExistence type="predicted"/>
<reference evidence="1 2" key="1">
    <citation type="journal article" date="2014" name="Nature">
        <title>An environmental bacterial taxon with a large and distinct metabolic repertoire.</title>
        <authorList>
            <person name="Wilson M.C."/>
            <person name="Mori T."/>
            <person name="Ruckert C."/>
            <person name="Uria A.R."/>
            <person name="Helf M.J."/>
            <person name="Takada K."/>
            <person name="Gernert C."/>
            <person name="Steffens U.A."/>
            <person name="Heycke N."/>
            <person name="Schmitt S."/>
            <person name="Rinke C."/>
            <person name="Helfrich E.J."/>
            <person name="Brachmann A.O."/>
            <person name="Gurgui C."/>
            <person name="Wakimoto T."/>
            <person name="Kracht M."/>
            <person name="Crusemann M."/>
            <person name="Hentschel U."/>
            <person name="Abe I."/>
            <person name="Matsunaga S."/>
            <person name="Kalinowski J."/>
            <person name="Takeyama H."/>
            <person name="Piel J."/>
        </authorList>
    </citation>
    <scope>NUCLEOTIDE SEQUENCE [LARGE SCALE GENOMIC DNA]</scope>
    <source>
        <strain evidence="2">TSY2</strain>
    </source>
</reference>
<dbReference type="Proteomes" id="UP000019140">
    <property type="component" value="Unassembled WGS sequence"/>
</dbReference>
<protein>
    <recommendedName>
        <fullName evidence="3">Tryptophan synthase beta chain-like PALP domain-containing protein</fullName>
    </recommendedName>
</protein>
<dbReference type="InterPro" id="IPR051166">
    <property type="entry name" value="Threonine_Synthase"/>
</dbReference>
<dbReference type="AlphaFoldDB" id="W4L660"/>
<organism evidence="1 2">
    <name type="scientific">Candidatus Entotheonella gemina</name>
    <dbReference type="NCBI Taxonomy" id="1429439"/>
    <lineage>
        <taxon>Bacteria</taxon>
        <taxon>Pseudomonadati</taxon>
        <taxon>Nitrospinota/Tectimicrobiota group</taxon>
        <taxon>Candidatus Tectimicrobiota</taxon>
        <taxon>Candidatus Entotheonellia</taxon>
        <taxon>Candidatus Entotheonellales</taxon>
        <taxon>Candidatus Entotheonellaceae</taxon>
        <taxon>Candidatus Entotheonella</taxon>
    </lineage>
</organism>
<dbReference type="Pfam" id="PF24857">
    <property type="entry name" value="THR4_C"/>
    <property type="match status" value="1"/>
</dbReference>
<dbReference type="GO" id="GO:0046360">
    <property type="term" value="P:2-oxobutyrate biosynthetic process"/>
    <property type="evidence" value="ECO:0007669"/>
    <property type="project" value="TreeGrafter"/>
</dbReference>
<dbReference type="PANTHER" id="PTHR42690:SF1">
    <property type="entry name" value="THREONINE SYNTHASE-LIKE 2"/>
    <property type="match status" value="1"/>
</dbReference>
<dbReference type="HOGENOM" id="CLU_1114229_0_0_7"/>